<keyword evidence="1" id="KW-0732">Signal</keyword>
<feature type="chain" id="PRO_5045668195" evidence="1">
    <location>
        <begin position="28"/>
        <end position="583"/>
    </location>
</feature>
<accession>A0ABP9URI5</accession>
<evidence type="ECO:0000313" key="2">
    <source>
        <dbReference type="EMBL" id="GAA5484047.1"/>
    </source>
</evidence>
<sequence>MHPTELPRSVLLPLRLLLMGSCASPCAGVTVWIAGSQGGSIDSSAHWSSGLPGSNQTGMLSGEDQATIQQHDDLDGFSIEFVGRSHVKSNSHVRASSATVTLSEAAEVDIKGDLSLGDDWNTGTSHVRVEDAASLRIGQDLVVGDLARGAMIIEGGLVDVDRDMEIAGGWGGIGSEVQADGGMLRVGGDLFVGETITGSLTVDGGIVVASNDLVIGKGSSTAGSYVVLDAGSIQASSITVGNQSTATYSQTGGVCTTGGTIKVGASSSAGNSSLTLTGGTLEGGALEVGHGNAAHFSQSGGSSHFHGSVTFGVQNGYHSTFHLSGGSFSTDGNLGLNTSTVSILSGGQARIGGNVVVDSWGTSLQLSGADLNVAGNLVTSQGAGVVQTQGAARITGDVRMGSGYSTYQLLGGSLAVGGTLTNQGDASRFEWRSGGTLAAFESGGTIHASGAFVGGPGAVLDLNQELEVLSISGTLILDGLVIDGYDLQLGSRVTQAIETGTITLIAANAIAGTSVSLLGFSSDIGRQIQAGEVFDAASEAVWWFDVSSDSVDLFWSVPSGVVPEPGPPMLLAFAAPFLLRRRR</sequence>
<protein>
    <submittedName>
        <fullName evidence="2">Uncharacterized protein</fullName>
    </submittedName>
</protein>
<proteinExistence type="predicted"/>
<reference evidence="2 3" key="1">
    <citation type="submission" date="2024-02" db="EMBL/GenBank/DDBJ databases">
        <title>Haloferula sargassicola NBRC 104335.</title>
        <authorList>
            <person name="Ichikawa N."/>
            <person name="Katano-Makiyama Y."/>
            <person name="Hidaka K."/>
        </authorList>
    </citation>
    <scope>NUCLEOTIDE SEQUENCE [LARGE SCALE GENOMIC DNA]</scope>
    <source>
        <strain evidence="2 3">NBRC 104335</strain>
    </source>
</reference>
<evidence type="ECO:0000256" key="1">
    <source>
        <dbReference type="SAM" id="SignalP"/>
    </source>
</evidence>
<organism evidence="2 3">
    <name type="scientific">Haloferula sargassicola</name>
    <dbReference type="NCBI Taxonomy" id="490096"/>
    <lineage>
        <taxon>Bacteria</taxon>
        <taxon>Pseudomonadati</taxon>
        <taxon>Verrucomicrobiota</taxon>
        <taxon>Verrucomicrobiia</taxon>
        <taxon>Verrucomicrobiales</taxon>
        <taxon>Verrucomicrobiaceae</taxon>
        <taxon>Haloferula</taxon>
    </lineage>
</organism>
<dbReference type="EMBL" id="BAABRI010000020">
    <property type="protein sequence ID" value="GAA5484047.1"/>
    <property type="molecule type" value="Genomic_DNA"/>
</dbReference>
<dbReference type="Proteomes" id="UP001476282">
    <property type="component" value="Unassembled WGS sequence"/>
</dbReference>
<name>A0ABP9URI5_9BACT</name>
<gene>
    <name evidence="2" type="ORF">Hsar01_03286</name>
</gene>
<evidence type="ECO:0000313" key="3">
    <source>
        <dbReference type="Proteomes" id="UP001476282"/>
    </source>
</evidence>
<comment type="caution">
    <text evidence="2">The sequence shown here is derived from an EMBL/GenBank/DDBJ whole genome shotgun (WGS) entry which is preliminary data.</text>
</comment>
<keyword evidence="3" id="KW-1185">Reference proteome</keyword>
<feature type="signal peptide" evidence="1">
    <location>
        <begin position="1"/>
        <end position="27"/>
    </location>
</feature>